<dbReference type="RefSeq" id="WP_311364189.1">
    <property type="nucleotide sequence ID" value="NZ_JAVRIC010000005.1"/>
</dbReference>
<protein>
    <submittedName>
        <fullName evidence="1">DUF4404 family protein</fullName>
    </submittedName>
</protein>
<reference evidence="1 2" key="1">
    <citation type="submission" date="2023-09" db="EMBL/GenBank/DDBJ databases">
        <authorList>
            <person name="Rey-Velasco X."/>
        </authorList>
    </citation>
    <scope>NUCLEOTIDE SEQUENCE [LARGE SCALE GENOMIC DNA]</scope>
    <source>
        <strain evidence="1 2">W345</strain>
    </source>
</reference>
<dbReference type="InterPro" id="IPR025516">
    <property type="entry name" value="DUF4404"/>
</dbReference>
<dbReference type="Proteomes" id="UP001254608">
    <property type="component" value="Unassembled WGS sequence"/>
</dbReference>
<evidence type="ECO:0000313" key="2">
    <source>
        <dbReference type="Proteomes" id="UP001254608"/>
    </source>
</evidence>
<dbReference type="Pfam" id="PF14357">
    <property type="entry name" value="DUF4404"/>
    <property type="match status" value="1"/>
</dbReference>
<organism evidence="1 2">
    <name type="scientific">Banduia mediterranea</name>
    <dbReference type="NCBI Taxonomy" id="3075609"/>
    <lineage>
        <taxon>Bacteria</taxon>
        <taxon>Pseudomonadati</taxon>
        <taxon>Pseudomonadota</taxon>
        <taxon>Gammaproteobacteria</taxon>
        <taxon>Nevskiales</taxon>
        <taxon>Algiphilaceae</taxon>
        <taxon>Banduia</taxon>
    </lineage>
</organism>
<gene>
    <name evidence="1" type="ORF">RM530_05390</name>
</gene>
<comment type="caution">
    <text evidence="1">The sequence shown here is derived from an EMBL/GenBank/DDBJ whole genome shotgun (WGS) entry which is preliminary data.</text>
</comment>
<name>A0ABU2WI94_9GAMM</name>
<keyword evidence="2" id="KW-1185">Reference proteome</keyword>
<evidence type="ECO:0000313" key="1">
    <source>
        <dbReference type="EMBL" id="MDT0496797.1"/>
    </source>
</evidence>
<sequence length="87" mass="9849">MNEQEIRETLASLRAEIHELKLAPEESKRLERLVAGAEADLEQPRPPEERQGLIDELSLAVDQFEVRHPRFTAMLNRLASSLSAMGI</sequence>
<accession>A0ABU2WI94</accession>
<dbReference type="EMBL" id="JAVRIC010000005">
    <property type="protein sequence ID" value="MDT0496797.1"/>
    <property type="molecule type" value="Genomic_DNA"/>
</dbReference>
<proteinExistence type="predicted"/>